<dbReference type="InterPro" id="IPR036397">
    <property type="entry name" value="RNaseH_sf"/>
</dbReference>
<organism evidence="2 3">
    <name type="scientific">Chara braunii</name>
    <name type="common">Braun's stonewort</name>
    <dbReference type="NCBI Taxonomy" id="69332"/>
    <lineage>
        <taxon>Eukaryota</taxon>
        <taxon>Viridiplantae</taxon>
        <taxon>Streptophyta</taxon>
        <taxon>Charophyceae</taxon>
        <taxon>Charales</taxon>
        <taxon>Characeae</taxon>
        <taxon>Chara</taxon>
    </lineage>
</organism>
<dbReference type="InterPro" id="IPR043128">
    <property type="entry name" value="Rev_trsase/Diguanyl_cyclase"/>
</dbReference>
<dbReference type="Pfam" id="PF00078">
    <property type="entry name" value="RVT_1"/>
    <property type="match status" value="1"/>
</dbReference>
<dbReference type="Gene3D" id="1.10.340.70">
    <property type="match status" value="1"/>
</dbReference>
<keyword evidence="3" id="KW-1185">Reference proteome</keyword>
<dbReference type="AlphaFoldDB" id="A0A388L8W6"/>
<evidence type="ECO:0000313" key="2">
    <source>
        <dbReference type="EMBL" id="GBG78759.1"/>
    </source>
</evidence>
<comment type="caution">
    <text evidence="2">The sequence shown here is derived from an EMBL/GenBank/DDBJ whole genome shotgun (WGS) entry which is preliminary data.</text>
</comment>
<dbReference type="SUPFAM" id="SSF53098">
    <property type="entry name" value="Ribonuclease H-like"/>
    <property type="match status" value="1"/>
</dbReference>
<dbReference type="EMBL" id="BFEA01000303">
    <property type="protein sequence ID" value="GBG78759.1"/>
    <property type="molecule type" value="Genomic_DNA"/>
</dbReference>
<dbReference type="InterPro" id="IPR012337">
    <property type="entry name" value="RNaseH-like_sf"/>
</dbReference>
<dbReference type="SUPFAM" id="SSF56672">
    <property type="entry name" value="DNA/RNA polymerases"/>
    <property type="match status" value="1"/>
</dbReference>
<dbReference type="Proteomes" id="UP000265515">
    <property type="component" value="Unassembled WGS sequence"/>
</dbReference>
<name>A0A388L8W6_CHABU</name>
<evidence type="ECO:0000313" key="3">
    <source>
        <dbReference type="Proteomes" id="UP000265515"/>
    </source>
</evidence>
<gene>
    <name evidence="2" type="ORF">CBR_g27983</name>
</gene>
<dbReference type="Gene3D" id="3.30.420.10">
    <property type="entry name" value="Ribonuclease H-like superfamily/Ribonuclease H"/>
    <property type="match status" value="1"/>
</dbReference>
<reference evidence="2 3" key="1">
    <citation type="journal article" date="2018" name="Cell">
        <title>The Chara Genome: Secondary Complexity and Implications for Plant Terrestrialization.</title>
        <authorList>
            <person name="Nishiyama T."/>
            <person name="Sakayama H."/>
            <person name="Vries J.D."/>
            <person name="Buschmann H."/>
            <person name="Saint-Marcoux D."/>
            <person name="Ullrich K.K."/>
            <person name="Haas F.B."/>
            <person name="Vanderstraeten L."/>
            <person name="Becker D."/>
            <person name="Lang D."/>
            <person name="Vosolsobe S."/>
            <person name="Rombauts S."/>
            <person name="Wilhelmsson P.K.I."/>
            <person name="Janitza P."/>
            <person name="Kern R."/>
            <person name="Heyl A."/>
            <person name="Rumpler F."/>
            <person name="Villalobos L.I.A.C."/>
            <person name="Clay J.M."/>
            <person name="Skokan R."/>
            <person name="Toyoda A."/>
            <person name="Suzuki Y."/>
            <person name="Kagoshima H."/>
            <person name="Schijlen E."/>
            <person name="Tajeshwar N."/>
            <person name="Catarino B."/>
            <person name="Hetherington A.J."/>
            <person name="Saltykova A."/>
            <person name="Bonnot C."/>
            <person name="Breuninger H."/>
            <person name="Symeonidi A."/>
            <person name="Radhakrishnan G.V."/>
            <person name="Van Nieuwerburgh F."/>
            <person name="Deforce D."/>
            <person name="Chang C."/>
            <person name="Karol K.G."/>
            <person name="Hedrich R."/>
            <person name="Ulvskov P."/>
            <person name="Glockner G."/>
            <person name="Delwiche C.F."/>
            <person name="Petrasek J."/>
            <person name="Van de Peer Y."/>
            <person name="Friml J."/>
            <person name="Beilby M."/>
            <person name="Dolan L."/>
            <person name="Kohara Y."/>
            <person name="Sugano S."/>
            <person name="Fujiyama A."/>
            <person name="Delaux P.-M."/>
            <person name="Quint M."/>
            <person name="TheiBen G."/>
            <person name="Hagemann M."/>
            <person name="Harholt J."/>
            <person name="Dunand C."/>
            <person name="Zachgo S."/>
            <person name="Langdale J."/>
            <person name="Maumus F."/>
            <person name="Straeten D.V.D."/>
            <person name="Gould S.B."/>
            <person name="Rensing S.A."/>
        </authorList>
    </citation>
    <scope>NUCLEOTIDE SEQUENCE [LARGE SCALE GENOMIC DNA]</scope>
    <source>
        <strain evidence="2 3">S276</strain>
    </source>
</reference>
<dbReference type="InterPro" id="IPR001584">
    <property type="entry name" value="Integrase_cat-core"/>
</dbReference>
<dbReference type="PANTHER" id="PTHR37984:SF5">
    <property type="entry name" value="PROTEIN NYNRIN-LIKE"/>
    <property type="match status" value="1"/>
</dbReference>
<feature type="domain" description="Integrase catalytic" evidence="1">
    <location>
        <begin position="341"/>
        <end position="458"/>
    </location>
</feature>
<dbReference type="Gene3D" id="3.10.10.10">
    <property type="entry name" value="HIV Type 1 Reverse Transcriptase, subunit A, domain 1"/>
    <property type="match status" value="1"/>
</dbReference>
<protein>
    <recommendedName>
        <fullName evidence="1">Integrase catalytic domain-containing protein</fullName>
    </recommendedName>
</protein>
<dbReference type="Pfam" id="PF17921">
    <property type="entry name" value="Integrase_H2C2"/>
    <property type="match status" value="1"/>
</dbReference>
<accession>A0A388L8W6</accession>
<dbReference type="OrthoDB" id="1915114at2759"/>
<dbReference type="InterPro" id="IPR043502">
    <property type="entry name" value="DNA/RNA_pol_sf"/>
</dbReference>
<dbReference type="GO" id="GO:0015074">
    <property type="term" value="P:DNA integration"/>
    <property type="evidence" value="ECO:0007669"/>
    <property type="project" value="InterPro"/>
</dbReference>
<dbReference type="InterPro" id="IPR041588">
    <property type="entry name" value="Integrase_H2C2"/>
</dbReference>
<dbReference type="Pfam" id="PF00665">
    <property type="entry name" value="rve"/>
    <property type="match status" value="1"/>
</dbReference>
<evidence type="ECO:0000259" key="1">
    <source>
        <dbReference type="PROSITE" id="PS50994"/>
    </source>
</evidence>
<dbReference type="InterPro" id="IPR000477">
    <property type="entry name" value="RT_dom"/>
</dbReference>
<proteinExistence type="predicted"/>
<dbReference type="InterPro" id="IPR050951">
    <property type="entry name" value="Retrovirus_Pol_polyprotein"/>
</dbReference>
<dbReference type="GO" id="GO:0003676">
    <property type="term" value="F:nucleic acid binding"/>
    <property type="evidence" value="ECO:0007669"/>
    <property type="project" value="InterPro"/>
</dbReference>
<dbReference type="Gene3D" id="3.30.70.270">
    <property type="match status" value="1"/>
</dbReference>
<sequence>MTLRGCDKAIAFDDSEKGRIDPRYAKSAQIHTVPHVPWKDRPQWKYTQKEKEEMVAFIKETIRTFVAEPCESAYSNKWFFLRKGGSNKQRWIQNLQRTNAVTIRDVGSIYEADLLVEGSAGRSIYSICDLFSRYDEIPLDYRDRHMTAMHTPQGLVQMMVVPMGWTNGVAVFQRAIIAVLKEFIPDKVEVFLDDFPIKGLVERDETEVFTGARKFVVDHMSDVRDVLVKLDDANLTVSGTERIQREALGYCLRGGHLFKRPTKFAIPMRVLCDPEERRAVIEELHDGVIGGHRGVKGTFDKVRRLYWWDGKYTEVEKYSSTCEACQKRATLRYKEPLVPSLPTAPGEKVHVDLVTMPKGIGGLRYIINSRDDLAGFVEAKAVKKKTAEEVSGFLLKYIARYGCVGRIVMDRGGEFLSRKVKALLEKAGIGATYTTAYHPQSNAPVERGHQTLVDALAK</sequence>
<dbReference type="CDD" id="cd01647">
    <property type="entry name" value="RT_LTR"/>
    <property type="match status" value="1"/>
</dbReference>
<dbReference type="Gramene" id="GBG78759">
    <property type="protein sequence ID" value="GBG78759"/>
    <property type="gene ID" value="CBR_g27983"/>
</dbReference>
<dbReference type="PANTHER" id="PTHR37984">
    <property type="entry name" value="PROTEIN CBG26694"/>
    <property type="match status" value="1"/>
</dbReference>
<dbReference type="PROSITE" id="PS50994">
    <property type="entry name" value="INTEGRASE"/>
    <property type="match status" value="1"/>
</dbReference>